<dbReference type="Proteomes" id="UP001152797">
    <property type="component" value="Unassembled WGS sequence"/>
</dbReference>
<evidence type="ECO:0000256" key="1">
    <source>
        <dbReference type="SAM" id="MobiDB-lite"/>
    </source>
</evidence>
<evidence type="ECO:0000313" key="2">
    <source>
        <dbReference type="EMBL" id="CAI4015330.1"/>
    </source>
</evidence>
<evidence type="ECO:0000313" key="3">
    <source>
        <dbReference type="EMBL" id="CAL4802642.1"/>
    </source>
</evidence>
<feature type="compositionally biased region" description="Basic and acidic residues" evidence="1">
    <location>
        <begin position="375"/>
        <end position="385"/>
    </location>
</feature>
<reference evidence="3 4" key="2">
    <citation type="submission" date="2024-05" db="EMBL/GenBank/DDBJ databases">
        <authorList>
            <person name="Chen Y."/>
            <person name="Shah S."/>
            <person name="Dougan E. K."/>
            <person name="Thang M."/>
            <person name="Chan C."/>
        </authorList>
    </citation>
    <scope>NUCLEOTIDE SEQUENCE [LARGE SCALE GENOMIC DNA]</scope>
</reference>
<name>A0A9P1DTE7_9DINO</name>
<evidence type="ECO:0000313" key="4">
    <source>
        <dbReference type="Proteomes" id="UP001152797"/>
    </source>
</evidence>
<sequence>MPNYMGVLLMVDVWTKYVGVEPLRNKNAGVIGTILARFLSNLSYFDAVEVSYDNEPVLSAGVNMTEVIRSNQGLPMTPQPGKMYSKSRTGLAERTIQTVRAQGKCLVAVLEDKMQMKIPEDHVLRGWAMIHAGWLLNRCHLTSGKGVTAYMAYTLDSLRKTYQCQWRRRCWMTKDEADHDIVVVGEVEPERDIDEEAVIKYAKNHLDENKEEAGEPLLPRQELQAVDNQLPEISDAEFEGMIAEAAKRDRERELALPMVSKQRVADPEGVKRPTGNQPSTQAKFVKFDHTKSEEQKAKHSRTGGMFSPTFAGDKISSPTAATSSPSTTTGHVRRITEEIELYDEDEIEEKIPLETWDWDVNDQLLDGDFSEHEISEVDKAKRGSHNENAGPPQVSAEELAYLDKQAMYAELERLRQLEVISDV</sequence>
<proteinExistence type="predicted"/>
<comment type="caution">
    <text evidence="2">The sequence shown here is derived from an EMBL/GenBank/DDBJ whole genome shotgun (WGS) entry which is preliminary data.</text>
</comment>
<feature type="region of interest" description="Disordered" evidence="1">
    <location>
        <begin position="260"/>
        <end position="330"/>
    </location>
</feature>
<keyword evidence="4" id="KW-1185">Reference proteome</keyword>
<protein>
    <submittedName>
        <fullName evidence="2">Uncharacterized protein</fullName>
    </submittedName>
</protein>
<gene>
    <name evidence="2" type="ORF">C1SCF055_LOCUS40164</name>
</gene>
<dbReference type="AlphaFoldDB" id="A0A9P1DTE7"/>
<dbReference type="EMBL" id="CAMXCT020006526">
    <property type="protein sequence ID" value="CAL1168705.1"/>
    <property type="molecule type" value="Genomic_DNA"/>
</dbReference>
<organism evidence="2">
    <name type="scientific">Cladocopium goreaui</name>
    <dbReference type="NCBI Taxonomy" id="2562237"/>
    <lineage>
        <taxon>Eukaryota</taxon>
        <taxon>Sar</taxon>
        <taxon>Alveolata</taxon>
        <taxon>Dinophyceae</taxon>
        <taxon>Suessiales</taxon>
        <taxon>Symbiodiniaceae</taxon>
        <taxon>Cladocopium</taxon>
    </lineage>
</organism>
<dbReference type="EMBL" id="CAMXCT010006526">
    <property type="protein sequence ID" value="CAI4015330.1"/>
    <property type="molecule type" value="Genomic_DNA"/>
</dbReference>
<feature type="compositionally biased region" description="Basic and acidic residues" evidence="1">
    <location>
        <begin position="285"/>
        <end position="297"/>
    </location>
</feature>
<feature type="compositionally biased region" description="Low complexity" evidence="1">
    <location>
        <begin position="316"/>
        <end position="329"/>
    </location>
</feature>
<feature type="region of interest" description="Disordered" evidence="1">
    <location>
        <begin position="375"/>
        <end position="394"/>
    </location>
</feature>
<reference evidence="2" key="1">
    <citation type="submission" date="2022-10" db="EMBL/GenBank/DDBJ databases">
        <authorList>
            <person name="Chen Y."/>
            <person name="Dougan E. K."/>
            <person name="Chan C."/>
            <person name="Rhodes N."/>
            <person name="Thang M."/>
        </authorList>
    </citation>
    <scope>NUCLEOTIDE SEQUENCE</scope>
</reference>
<dbReference type="EMBL" id="CAMXCT030006526">
    <property type="protein sequence ID" value="CAL4802642.1"/>
    <property type="molecule type" value="Genomic_DNA"/>
</dbReference>
<accession>A0A9P1DTE7</accession>